<dbReference type="Proteomes" id="UP000589036">
    <property type="component" value="Unassembled WGS sequence"/>
</dbReference>
<dbReference type="Pfam" id="PF08281">
    <property type="entry name" value="Sigma70_r4_2"/>
    <property type="match status" value="1"/>
</dbReference>
<comment type="caution">
    <text evidence="7">The sequence shown here is derived from an EMBL/GenBank/DDBJ whole genome shotgun (WGS) entry which is preliminary data.</text>
</comment>
<keyword evidence="8" id="KW-1185">Reference proteome</keyword>
<protein>
    <submittedName>
        <fullName evidence="7">RNA polymerase sigma factor (Sigma-70 family)</fullName>
    </submittedName>
</protein>
<keyword evidence="2" id="KW-0805">Transcription regulation</keyword>
<dbReference type="GO" id="GO:0006352">
    <property type="term" value="P:DNA-templated transcription initiation"/>
    <property type="evidence" value="ECO:0007669"/>
    <property type="project" value="InterPro"/>
</dbReference>
<name>A0A852TWT9_9ACTN</name>
<sequence>MDREALKIALAELPAGERRVVVLRFFGGKSPAEIAELLGTSQAHVRGLLSRTLERLHDSLMATA</sequence>
<dbReference type="GO" id="GO:0016987">
    <property type="term" value="F:sigma factor activity"/>
    <property type="evidence" value="ECO:0007669"/>
    <property type="project" value="UniProtKB-KW"/>
</dbReference>
<organism evidence="7 8">
    <name type="scientific">Spinactinospora alkalitolerans</name>
    <dbReference type="NCBI Taxonomy" id="687207"/>
    <lineage>
        <taxon>Bacteria</taxon>
        <taxon>Bacillati</taxon>
        <taxon>Actinomycetota</taxon>
        <taxon>Actinomycetes</taxon>
        <taxon>Streptosporangiales</taxon>
        <taxon>Nocardiopsidaceae</taxon>
        <taxon>Spinactinospora</taxon>
    </lineage>
</organism>
<keyword evidence="3" id="KW-0731">Sigma factor</keyword>
<gene>
    <name evidence="7" type="ORF">HDA32_003528</name>
</gene>
<dbReference type="NCBIfam" id="TIGR02937">
    <property type="entry name" value="sigma70-ECF"/>
    <property type="match status" value="1"/>
</dbReference>
<dbReference type="InterPro" id="IPR014284">
    <property type="entry name" value="RNA_pol_sigma-70_dom"/>
</dbReference>
<dbReference type="GO" id="GO:0003677">
    <property type="term" value="F:DNA binding"/>
    <property type="evidence" value="ECO:0007669"/>
    <property type="project" value="UniProtKB-KW"/>
</dbReference>
<dbReference type="PANTHER" id="PTHR30385">
    <property type="entry name" value="SIGMA FACTOR F FLAGELLAR"/>
    <property type="match status" value="1"/>
</dbReference>
<dbReference type="PANTHER" id="PTHR30385:SF4">
    <property type="entry name" value="RNA POLYMERASE SIGMA-E FACTOR"/>
    <property type="match status" value="1"/>
</dbReference>
<dbReference type="CDD" id="cd06171">
    <property type="entry name" value="Sigma70_r4"/>
    <property type="match status" value="1"/>
</dbReference>
<evidence type="ECO:0000313" key="7">
    <source>
        <dbReference type="EMBL" id="NYE48408.1"/>
    </source>
</evidence>
<evidence type="ECO:0000313" key="8">
    <source>
        <dbReference type="Proteomes" id="UP000589036"/>
    </source>
</evidence>
<evidence type="ECO:0000256" key="3">
    <source>
        <dbReference type="ARBA" id="ARBA00023082"/>
    </source>
</evidence>
<keyword evidence="5" id="KW-0804">Transcription</keyword>
<evidence type="ECO:0000256" key="1">
    <source>
        <dbReference type="ARBA" id="ARBA00010641"/>
    </source>
</evidence>
<dbReference type="Gene3D" id="1.10.10.10">
    <property type="entry name" value="Winged helix-like DNA-binding domain superfamily/Winged helix DNA-binding domain"/>
    <property type="match status" value="1"/>
</dbReference>
<dbReference type="EMBL" id="JACCCC010000001">
    <property type="protein sequence ID" value="NYE48408.1"/>
    <property type="molecule type" value="Genomic_DNA"/>
</dbReference>
<feature type="domain" description="RNA polymerase sigma factor 70 region 4 type 2" evidence="6">
    <location>
        <begin position="6"/>
        <end position="56"/>
    </location>
</feature>
<reference evidence="7 8" key="1">
    <citation type="submission" date="2020-07" db="EMBL/GenBank/DDBJ databases">
        <title>Sequencing the genomes of 1000 actinobacteria strains.</title>
        <authorList>
            <person name="Klenk H.-P."/>
        </authorList>
    </citation>
    <scope>NUCLEOTIDE SEQUENCE [LARGE SCALE GENOMIC DNA]</scope>
    <source>
        <strain evidence="7 8">CXB654</strain>
    </source>
</reference>
<evidence type="ECO:0000256" key="2">
    <source>
        <dbReference type="ARBA" id="ARBA00023015"/>
    </source>
</evidence>
<dbReference type="InterPro" id="IPR013249">
    <property type="entry name" value="RNA_pol_sigma70_r4_t2"/>
</dbReference>
<comment type="similarity">
    <text evidence="1">Belongs to the sigma-70 factor family. ECF subfamily.</text>
</comment>
<accession>A0A852TWT9</accession>
<evidence type="ECO:0000256" key="4">
    <source>
        <dbReference type="ARBA" id="ARBA00023125"/>
    </source>
</evidence>
<dbReference type="SUPFAM" id="SSF88659">
    <property type="entry name" value="Sigma3 and sigma4 domains of RNA polymerase sigma factors"/>
    <property type="match status" value="1"/>
</dbReference>
<evidence type="ECO:0000259" key="6">
    <source>
        <dbReference type="Pfam" id="PF08281"/>
    </source>
</evidence>
<dbReference type="InterPro" id="IPR036388">
    <property type="entry name" value="WH-like_DNA-bd_sf"/>
</dbReference>
<keyword evidence="4" id="KW-0238">DNA-binding</keyword>
<proteinExistence type="inferred from homology"/>
<evidence type="ECO:0000256" key="5">
    <source>
        <dbReference type="ARBA" id="ARBA00023163"/>
    </source>
</evidence>
<dbReference type="AlphaFoldDB" id="A0A852TWT9"/>
<dbReference type="InterPro" id="IPR013324">
    <property type="entry name" value="RNA_pol_sigma_r3/r4-like"/>
</dbReference>